<organism evidence="1 2">
    <name type="scientific">Hibiscus sabdariffa</name>
    <name type="common">roselle</name>
    <dbReference type="NCBI Taxonomy" id="183260"/>
    <lineage>
        <taxon>Eukaryota</taxon>
        <taxon>Viridiplantae</taxon>
        <taxon>Streptophyta</taxon>
        <taxon>Embryophyta</taxon>
        <taxon>Tracheophyta</taxon>
        <taxon>Spermatophyta</taxon>
        <taxon>Magnoliopsida</taxon>
        <taxon>eudicotyledons</taxon>
        <taxon>Gunneridae</taxon>
        <taxon>Pentapetalae</taxon>
        <taxon>rosids</taxon>
        <taxon>malvids</taxon>
        <taxon>Malvales</taxon>
        <taxon>Malvaceae</taxon>
        <taxon>Malvoideae</taxon>
        <taxon>Hibiscus</taxon>
    </lineage>
</organism>
<comment type="caution">
    <text evidence="1">The sequence shown here is derived from an EMBL/GenBank/DDBJ whole genome shotgun (WGS) entry which is preliminary data.</text>
</comment>
<reference evidence="1 2" key="1">
    <citation type="journal article" date="2024" name="G3 (Bethesda)">
        <title>Genome assembly of Hibiscus sabdariffa L. provides insights into metabolisms of medicinal natural products.</title>
        <authorList>
            <person name="Kim T."/>
        </authorList>
    </citation>
    <scope>NUCLEOTIDE SEQUENCE [LARGE SCALE GENOMIC DNA]</scope>
    <source>
        <strain evidence="1">TK-2024</strain>
        <tissue evidence="1">Old leaves</tissue>
    </source>
</reference>
<protein>
    <recommendedName>
        <fullName evidence="3">Fiber Fb17-like protein</fullName>
    </recommendedName>
</protein>
<accession>A0ABR2CJY0</accession>
<evidence type="ECO:0008006" key="3">
    <source>
        <dbReference type="Google" id="ProtNLM"/>
    </source>
</evidence>
<sequence>MEIGGRITFHISQYVARTDLRTKQHEIFLIPLDYFVSKLLWKKEVECRGSSSSCAAWLRDCKSGEIERPIWKRKNEARHQQKKFEDSTAEGSYLKEFIEQFIADQLQVPAFQKQDLDIKFKDQPGMDSAVRDDEELDGMGLDDLDDPLPNEVTIPKNSLNVQQNTMAEFLLKIDEDVASNIDFPDFSICFDGEQETIVGYSFPLSLVPTVKRIIRIYGDVSAWSSMKNSNITGKIYLFFCAAIKEMEDLKLHEVTEEKMLTWRDAIKDALRLNFKVEFAMSHLKKIARAYFGGIGEQVLQTIEDKLDALRKERAEAIEGFKDCLTNAKDFQGQSVSTGLFP</sequence>
<dbReference type="PANTHER" id="PTHR35021">
    <property type="match status" value="1"/>
</dbReference>
<proteinExistence type="predicted"/>
<dbReference type="PANTHER" id="PTHR35021:SF7">
    <property type="entry name" value="PROTEIN FB17, PUTATIVE-RELATED"/>
    <property type="match status" value="1"/>
</dbReference>
<keyword evidence="2" id="KW-1185">Reference proteome</keyword>
<dbReference type="EMBL" id="JBBPBM010000049">
    <property type="protein sequence ID" value="KAK8519972.1"/>
    <property type="molecule type" value="Genomic_DNA"/>
</dbReference>
<name>A0ABR2CJY0_9ROSI</name>
<dbReference type="Proteomes" id="UP001472677">
    <property type="component" value="Unassembled WGS sequence"/>
</dbReference>
<gene>
    <name evidence="1" type="ORF">V6N12_003938</name>
</gene>
<evidence type="ECO:0000313" key="1">
    <source>
        <dbReference type="EMBL" id="KAK8519972.1"/>
    </source>
</evidence>
<evidence type="ECO:0000313" key="2">
    <source>
        <dbReference type="Proteomes" id="UP001472677"/>
    </source>
</evidence>